<sequence length="383" mass="40526">MLFNVKTFILGLAALSSIPEGLGRAVPRSTVDAVALYKYGGSFQARGAPVRIGGGDRGGTGSGGTGSGGKGNGEGDGTSSGGGTHIGEGDGAGGNGDRGNEAPVHIGAGDNNNNNNAGGAKKPEDVTSPEYLSSRGETGIKLVAAPAKGTDYTARYVNYKFKGQGTPEGVEYSIPKLGLDQKYGFQNDKGWKTVKIMSKNNEDFELAKISYGTVQKDGKDYTAIVAHERYADRDGNRYKLDGYSAAKDDKGKLIPSPDKDTKSVPVYQLVYEAGVKSKQMKQGDKLFLVSESIQNEAAKTAIPRAYEAMGKKNNQNEVLTFRNGAPGAEGEQFKILAGLDNNWSFLNTVGKNPDFFKGYKLVSLTTNGDPRTMSLDFDKVPSA</sequence>
<evidence type="ECO:0000256" key="1">
    <source>
        <dbReference type="SAM" id="MobiDB-lite"/>
    </source>
</evidence>
<feature type="region of interest" description="Disordered" evidence="1">
    <location>
        <begin position="47"/>
        <end position="134"/>
    </location>
</feature>
<reference evidence="3 4" key="1">
    <citation type="submission" date="2023-01" db="EMBL/GenBank/DDBJ databases">
        <title>Analysis of 21 Apiospora genomes using comparative genomics revels a genus with tremendous synthesis potential of carbohydrate active enzymes and secondary metabolites.</title>
        <authorList>
            <person name="Sorensen T."/>
        </authorList>
    </citation>
    <scope>NUCLEOTIDE SEQUENCE [LARGE SCALE GENOMIC DNA]</scope>
    <source>
        <strain evidence="3 4">CBS 83171</strain>
    </source>
</reference>
<evidence type="ECO:0000313" key="3">
    <source>
        <dbReference type="EMBL" id="KAK8077132.1"/>
    </source>
</evidence>
<name>A0ABR1W0W2_9PEZI</name>
<dbReference type="Proteomes" id="UP001446871">
    <property type="component" value="Unassembled WGS sequence"/>
</dbReference>
<feature type="compositionally biased region" description="Gly residues" evidence="1">
    <location>
        <begin position="52"/>
        <end position="97"/>
    </location>
</feature>
<proteinExistence type="predicted"/>
<comment type="caution">
    <text evidence="3">The sequence shown here is derived from an EMBL/GenBank/DDBJ whole genome shotgun (WGS) entry which is preliminary data.</text>
</comment>
<gene>
    <name evidence="3" type="ORF">PG996_003302</name>
</gene>
<protein>
    <submittedName>
        <fullName evidence="3">Uncharacterized protein</fullName>
    </submittedName>
</protein>
<dbReference type="EMBL" id="JAQQWM010000002">
    <property type="protein sequence ID" value="KAK8077132.1"/>
    <property type="molecule type" value="Genomic_DNA"/>
</dbReference>
<feature type="compositionally biased region" description="Low complexity" evidence="1">
    <location>
        <begin position="107"/>
        <end position="120"/>
    </location>
</feature>
<evidence type="ECO:0000256" key="2">
    <source>
        <dbReference type="SAM" id="SignalP"/>
    </source>
</evidence>
<keyword evidence="2" id="KW-0732">Signal</keyword>
<organism evidence="3 4">
    <name type="scientific">Apiospora saccharicola</name>
    <dbReference type="NCBI Taxonomy" id="335842"/>
    <lineage>
        <taxon>Eukaryota</taxon>
        <taxon>Fungi</taxon>
        <taxon>Dikarya</taxon>
        <taxon>Ascomycota</taxon>
        <taxon>Pezizomycotina</taxon>
        <taxon>Sordariomycetes</taxon>
        <taxon>Xylariomycetidae</taxon>
        <taxon>Amphisphaeriales</taxon>
        <taxon>Apiosporaceae</taxon>
        <taxon>Apiospora</taxon>
    </lineage>
</organism>
<keyword evidence="4" id="KW-1185">Reference proteome</keyword>
<evidence type="ECO:0000313" key="4">
    <source>
        <dbReference type="Proteomes" id="UP001446871"/>
    </source>
</evidence>
<accession>A0ABR1W0W2</accession>
<feature type="signal peptide" evidence="2">
    <location>
        <begin position="1"/>
        <end position="23"/>
    </location>
</feature>
<feature type="chain" id="PRO_5045084744" evidence="2">
    <location>
        <begin position="24"/>
        <end position="383"/>
    </location>
</feature>